<proteinExistence type="predicted"/>
<dbReference type="Proteomes" id="UP000190813">
    <property type="component" value="Unassembled WGS sequence"/>
</dbReference>
<feature type="signal peptide" evidence="2">
    <location>
        <begin position="1"/>
        <end position="18"/>
    </location>
</feature>
<gene>
    <name evidence="3" type="ORF">BAZ10_15990</name>
</gene>
<keyword evidence="2" id="KW-0732">Signal</keyword>
<accession>A0A1T3MST7</accession>
<evidence type="ECO:0008006" key="5">
    <source>
        <dbReference type="Google" id="ProtNLM"/>
    </source>
</evidence>
<reference evidence="3 4" key="1">
    <citation type="submission" date="2016-06" db="EMBL/GenBank/DDBJ databases">
        <title>Revisiting the taxonomy of the Elizabethkingia Genus based on Whole-Genome Sequencing, Optical Mapping, and MALDI-TOF.</title>
        <authorList>
            <person name="Nicholson A.C."/>
        </authorList>
    </citation>
    <scope>NUCLEOTIDE SEQUENCE [LARGE SCALE GENOMIC DNA]</scope>
    <source>
        <strain evidence="3 4">G4070</strain>
    </source>
</reference>
<dbReference type="AlphaFoldDB" id="A0A1T3MST7"/>
<feature type="coiled-coil region" evidence="1">
    <location>
        <begin position="311"/>
        <end position="338"/>
    </location>
</feature>
<evidence type="ECO:0000256" key="1">
    <source>
        <dbReference type="SAM" id="Coils"/>
    </source>
</evidence>
<name>A0A1T3MST7_9FLAO</name>
<feature type="chain" id="PRO_5012323439" description="Cell wall anchor protein" evidence="2">
    <location>
        <begin position="19"/>
        <end position="339"/>
    </location>
</feature>
<dbReference type="EMBL" id="MAHX01000007">
    <property type="protein sequence ID" value="OPC67549.1"/>
    <property type="molecule type" value="Genomic_DNA"/>
</dbReference>
<comment type="caution">
    <text evidence="3">The sequence shown here is derived from an EMBL/GenBank/DDBJ whole genome shotgun (WGS) entry which is preliminary data.</text>
</comment>
<evidence type="ECO:0000313" key="4">
    <source>
        <dbReference type="Proteomes" id="UP000190813"/>
    </source>
</evidence>
<protein>
    <recommendedName>
        <fullName evidence="5">Cell wall anchor protein</fullName>
    </recommendedName>
</protein>
<keyword evidence="4" id="KW-1185">Reference proteome</keyword>
<evidence type="ECO:0000313" key="3">
    <source>
        <dbReference type="EMBL" id="OPC67549.1"/>
    </source>
</evidence>
<sequence length="339" mass="37143">MKNTFLLLTLFTSIGLSAQSLSQTYFIKDPGSVNNFGNGYTFAYESSGTPFSGALISFGGLSNRYDAQINADYGPHGGNRIAFRTRNGDASVWNNWQELATKGSNEFSGDQNILGNVGIGTTSPQAKLNIYGGHADTTLLLHSAGDGVNAPAYLNLWASEPAASYTGVGIGNNINHWNNVTPFSRFNNTRGGSYIRLLENQIVFTTVDATGKFVQALNIAADGNVAVTNKLEAKEIKVTTTPTADFVFEDSYQLPDLASVEKHIKEKKHLPEIASAAEMQKEGVNIGDFQIKLLQKIEELTLYSIEQNKQNKELFRTVEKQQEQIKNLEKNIQQSTNTK</sequence>
<organism evidence="3 4">
    <name type="scientific">Elizabethkingia occulta</name>
    <dbReference type="NCBI Taxonomy" id="1867263"/>
    <lineage>
        <taxon>Bacteria</taxon>
        <taxon>Pseudomonadati</taxon>
        <taxon>Bacteroidota</taxon>
        <taxon>Flavobacteriia</taxon>
        <taxon>Flavobacteriales</taxon>
        <taxon>Weeksellaceae</taxon>
        <taxon>Elizabethkingia</taxon>
    </lineage>
</organism>
<evidence type="ECO:0000256" key="2">
    <source>
        <dbReference type="SAM" id="SignalP"/>
    </source>
</evidence>
<keyword evidence="1" id="KW-0175">Coiled coil</keyword>
<dbReference type="RefSeq" id="WP_078771200.1">
    <property type="nucleotide sequence ID" value="NZ_CBCSBR010000007.1"/>
</dbReference>